<name>A0A1Y0I8S1_9GAMM</name>
<dbReference type="Gene3D" id="2.130.10.10">
    <property type="entry name" value="YVTN repeat-like/Quinoprotein amine dehydrogenase"/>
    <property type="match status" value="1"/>
</dbReference>
<dbReference type="AlphaFoldDB" id="A0A1Y0I8S1"/>
<keyword evidence="1" id="KW-0732">Signal</keyword>
<evidence type="ECO:0000256" key="1">
    <source>
        <dbReference type="SAM" id="SignalP"/>
    </source>
</evidence>
<proteinExistence type="predicted"/>
<organism evidence="2 3">
    <name type="scientific">Oleiphilus messinensis</name>
    <dbReference type="NCBI Taxonomy" id="141451"/>
    <lineage>
        <taxon>Bacteria</taxon>
        <taxon>Pseudomonadati</taxon>
        <taxon>Pseudomonadota</taxon>
        <taxon>Gammaproteobacteria</taxon>
        <taxon>Oceanospirillales</taxon>
        <taxon>Oleiphilaceae</taxon>
        <taxon>Oleiphilus</taxon>
    </lineage>
</organism>
<dbReference type="InterPro" id="IPR015943">
    <property type="entry name" value="WD40/YVTN_repeat-like_dom_sf"/>
</dbReference>
<feature type="signal peptide" evidence="1">
    <location>
        <begin position="1"/>
        <end position="24"/>
    </location>
</feature>
<feature type="chain" id="PRO_5010988271" description="Lipoprotein" evidence="1">
    <location>
        <begin position="25"/>
        <end position="395"/>
    </location>
</feature>
<dbReference type="Proteomes" id="UP000196027">
    <property type="component" value="Chromosome"/>
</dbReference>
<keyword evidence="3" id="KW-1185">Reference proteome</keyword>
<evidence type="ECO:0000313" key="3">
    <source>
        <dbReference type="Proteomes" id="UP000196027"/>
    </source>
</evidence>
<dbReference type="EMBL" id="CP021425">
    <property type="protein sequence ID" value="ARU56640.1"/>
    <property type="molecule type" value="Genomic_DNA"/>
</dbReference>
<dbReference type="OrthoDB" id="7057448at2"/>
<accession>A0A1Y0I8S1</accession>
<gene>
    <name evidence="2" type="ORF">OLMES_2590</name>
</gene>
<evidence type="ECO:0008006" key="4">
    <source>
        <dbReference type="Google" id="ProtNLM"/>
    </source>
</evidence>
<evidence type="ECO:0000313" key="2">
    <source>
        <dbReference type="EMBL" id="ARU56640.1"/>
    </source>
</evidence>
<sequence length="395" mass="42586">MTMKTRSKVTTNAARLALLTLPLAYLTGCGGDSYNTITDRVEAPEVAVIAAIGNDFLSSSISIAESVEPGDIVNDYAASDRSDIAVAAQGNYFYRIGRFQQDNITKYHFDTPAVAEWQFSVNSEGESGSNPYDIVFASDNKAYVLRYGSSKMWIVDPSVSAADEDQFKLGEIDLSAYDSADGIPEMNAAVLSDGKLYVTLQGLDRANGYTPAQAYLVVIDTTTDTEVNTGKGGNLPGMPLQVKNPYDLELHNGKIYIAGAGNLFPTEYTGGVERINLSDYSSELLIDDSNAVGQITGLEVVSDNQAIIRAYASFGSESLYTFDLVNQTLSTAPFAGIQEQNLKSVELDREGRLWVGFGSATAPMIQILNVATEAVETELALTKDPSQIVFVERGQ</sequence>
<reference evidence="2 3" key="1">
    <citation type="submission" date="2017-05" db="EMBL/GenBank/DDBJ databases">
        <title>Genomic insights into alkan degradation activity of Oleiphilus messinensis.</title>
        <authorList>
            <person name="Kozyavkin S.A."/>
            <person name="Slesarev A.I."/>
            <person name="Golyshin P.N."/>
            <person name="Korzhenkov A."/>
            <person name="Golyshina O.N."/>
            <person name="Toshchakov S.V."/>
        </authorList>
    </citation>
    <scope>NUCLEOTIDE SEQUENCE [LARGE SCALE GENOMIC DNA]</scope>
    <source>
        <strain evidence="2 3">ME102</strain>
    </source>
</reference>
<dbReference type="RefSeq" id="WP_087461606.1">
    <property type="nucleotide sequence ID" value="NZ_CP021425.1"/>
</dbReference>
<protein>
    <recommendedName>
        <fullName evidence="4">Lipoprotein</fullName>
    </recommendedName>
</protein>
<dbReference type="SUPFAM" id="SSF75011">
    <property type="entry name" value="3-carboxy-cis,cis-mucoante lactonizing enzyme"/>
    <property type="match status" value="1"/>
</dbReference>
<dbReference type="KEGG" id="ome:OLMES_2590"/>